<dbReference type="GO" id="GO:0005737">
    <property type="term" value="C:cytoplasm"/>
    <property type="evidence" value="ECO:0007669"/>
    <property type="project" value="TreeGrafter"/>
</dbReference>
<dbReference type="GO" id="GO:0038023">
    <property type="term" value="F:signaling receptor activity"/>
    <property type="evidence" value="ECO:0007669"/>
    <property type="project" value="TreeGrafter"/>
</dbReference>
<proteinExistence type="inferred from homology"/>
<evidence type="ECO:0000313" key="6">
    <source>
        <dbReference type="Proteomes" id="UP001177140"/>
    </source>
</evidence>
<accession>A0AA41S9N9</accession>
<dbReference type="InterPro" id="IPR000916">
    <property type="entry name" value="Bet_v_I/MLP"/>
</dbReference>
<keyword evidence="6" id="KW-1185">Reference proteome</keyword>
<dbReference type="AlphaFoldDB" id="A0AA41S9N9"/>
<evidence type="ECO:0000259" key="3">
    <source>
        <dbReference type="Pfam" id="PF00407"/>
    </source>
</evidence>
<dbReference type="InterPro" id="IPR050279">
    <property type="entry name" value="Plant_def-hormone_signal"/>
</dbReference>
<sequence length="165" mass="18013">MKYEFINEFQVDACADDVWAVYSSPNFPALTVQLLPGILKSKDILEGDGSGVGTVLRVVLLPAHGLPLPVCKEKIVTLDHKKRLKELQMIEGGYLELGCTSSMLSFEILDKERNSCVVKTVTKYQVPDDLADGISGHLHTFLDAGIAIARGVSKYIIHQKSGVAN</sequence>
<dbReference type="Gene3D" id="3.30.530.20">
    <property type="match status" value="1"/>
</dbReference>
<protein>
    <recommendedName>
        <fullName evidence="3">Bet v I/Major latex protein domain-containing protein</fullName>
    </recommendedName>
</protein>
<dbReference type="PANTHER" id="PTHR31213">
    <property type="entry name" value="OS08G0374000 PROTEIN-RELATED"/>
    <property type="match status" value="1"/>
</dbReference>
<dbReference type="Proteomes" id="UP001177140">
    <property type="component" value="Unassembled WGS sequence"/>
</dbReference>
<evidence type="ECO:0000313" key="4">
    <source>
        <dbReference type="EMBL" id="MCL7021590.1"/>
    </source>
</evidence>
<dbReference type="EMBL" id="JAJJMA010119882">
    <property type="protein sequence ID" value="MCL7032129.1"/>
    <property type="molecule type" value="Genomic_DNA"/>
</dbReference>
<keyword evidence="2" id="KW-0017">Alkaloid metabolism</keyword>
<dbReference type="GO" id="GO:0006952">
    <property type="term" value="P:defense response"/>
    <property type="evidence" value="ECO:0007669"/>
    <property type="project" value="InterPro"/>
</dbReference>
<dbReference type="GO" id="GO:0009738">
    <property type="term" value="P:abscisic acid-activated signaling pathway"/>
    <property type="evidence" value="ECO:0007669"/>
    <property type="project" value="TreeGrafter"/>
</dbReference>
<comment type="similarity">
    <text evidence="1">Belongs to the BetVI family.</text>
</comment>
<evidence type="ECO:0000256" key="1">
    <source>
        <dbReference type="ARBA" id="ARBA00009744"/>
    </source>
</evidence>
<dbReference type="SUPFAM" id="SSF55961">
    <property type="entry name" value="Bet v1-like"/>
    <property type="match status" value="1"/>
</dbReference>
<dbReference type="PANTHER" id="PTHR31213:SF19">
    <property type="entry name" value="BET V I_MAJOR LATEX PROTEIN DOMAIN-CONTAINING PROTEIN"/>
    <property type="match status" value="1"/>
</dbReference>
<reference evidence="5" key="1">
    <citation type="submission" date="2022-03" db="EMBL/GenBank/DDBJ databases">
        <title>A functionally conserved STORR gene fusion in Papaver species that diverged 16.8 million years ago.</title>
        <authorList>
            <person name="Catania T."/>
        </authorList>
    </citation>
    <scope>NUCLEOTIDE SEQUENCE</scope>
    <source>
        <strain evidence="5">S-191538</strain>
    </source>
</reference>
<feature type="domain" description="Bet v I/Major latex protein" evidence="3">
    <location>
        <begin position="33"/>
        <end position="131"/>
    </location>
</feature>
<comment type="caution">
    <text evidence="5">The sequence shown here is derived from an EMBL/GenBank/DDBJ whole genome shotgun (WGS) entry which is preliminary data.</text>
</comment>
<dbReference type="EMBL" id="JAJJMA010002396">
    <property type="protein sequence ID" value="MCL7021590.1"/>
    <property type="molecule type" value="Genomic_DNA"/>
</dbReference>
<dbReference type="Pfam" id="PF00407">
    <property type="entry name" value="Bet_v_1"/>
    <property type="match status" value="1"/>
</dbReference>
<dbReference type="GO" id="GO:0004864">
    <property type="term" value="F:protein phosphatase inhibitor activity"/>
    <property type="evidence" value="ECO:0007669"/>
    <property type="project" value="TreeGrafter"/>
</dbReference>
<evidence type="ECO:0000256" key="2">
    <source>
        <dbReference type="ARBA" id="ARBA00022589"/>
    </source>
</evidence>
<evidence type="ECO:0000313" key="5">
    <source>
        <dbReference type="EMBL" id="MCL7032129.1"/>
    </source>
</evidence>
<gene>
    <name evidence="5" type="ORF">MKW94_005112</name>
    <name evidence="4" type="ORF">MKW94_013657</name>
</gene>
<dbReference type="GO" id="GO:0010427">
    <property type="term" value="F:abscisic acid binding"/>
    <property type="evidence" value="ECO:0007669"/>
    <property type="project" value="TreeGrafter"/>
</dbReference>
<dbReference type="GO" id="GO:0005634">
    <property type="term" value="C:nucleus"/>
    <property type="evidence" value="ECO:0007669"/>
    <property type="project" value="TreeGrafter"/>
</dbReference>
<organism evidence="5 6">
    <name type="scientific">Papaver nudicaule</name>
    <name type="common">Iceland poppy</name>
    <dbReference type="NCBI Taxonomy" id="74823"/>
    <lineage>
        <taxon>Eukaryota</taxon>
        <taxon>Viridiplantae</taxon>
        <taxon>Streptophyta</taxon>
        <taxon>Embryophyta</taxon>
        <taxon>Tracheophyta</taxon>
        <taxon>Spermatophyta</taxon>
        <taxon>Magnoliopsida</taxon>
        <taxon>Ranunculales</taxon>
        <taxon>Papaveraceae</taxon>
        <taxon>Papaveroideae</taxon>
        <taxon>Papaver</taxon>
    </lineage>
</organism>
<dbReference type="GO" id="GO:0009820">
    <property type="term" value="P:alkaloid metabolic process"/>
    <property type="evidence" value="ECO:0007669"/>
    <property type="project" value="UniProtKB-KW"/>
</dbReference>
<name>A0AA41S9N9_PAPNU</name>
<dbReference type="InterPro" id="IPR023393">
    <property type="entry name" value="START-like_dom_sf"/>
</dbReference>